<comment type="subcellular location">
    <subcellularLocation>
        <location evidence="1">Cell membrane</location>
        <topology evidence="1">Multi-pass membrane protein</topology>
    </subcellularLocation>
</comment>
<dbReference type="AlphaFoldDB" id="A0A1Y6K176"/>
<evidence type="ECO:0000256" key="3">
    <source>
        <dbReference type="ARBA" id="ARBA00022475"/>
    </source>
</evidence>
<evidence type="ECO:0000256" key="1">
    <source>
        <dbReference type="ARBA" id="ARBA00004651"/>
    </source>
</evidence>
<name>A0A1Y6K176_9CHLR</name>
<evidence type="ECO:0000313" key="9">
    <source>
        <dbReference type="Proteomes" id="UP000195514"/>
    </source>
</evidence>
<dbReference type="InterPro" id="IPR036259">
    <property type="entry name" value="MFS_trans_sf"/>
</dbReference>
<dbReference type="OrthoDB" id="9764596at2"/>
<dbReference type="CDD" id="cd17332">
    <property type="entry name" value="MFS_MelB_like"/>
    <property type="match status" value="1"/>
</dbReference>
<protein>
    <submittedName>
        <fullName evidence="8">Putative Sugar (Glycoside-Pentoside-Hexuronide) transporter</fullName>
    </submittedName>
</protein>
<keyword evidence="2" id="KW-0813">Transport</keyword>
<feature type="transmembrane region" description="Helical" evidence="7">
    <location>
        <begin position="82"/>
        <end position="100"/>
    </location>
</feature>
<sequence length="457" mass="51663">MEKKEKLPFITNILYGMGDFGFSMNNSIISAFFSVFLVTVVGVAPGLVAIILFVGRSWDFVNDLLVGYISDRTRTRWGRRRPFLLFGTVPFGLSFLLLWLHPNFGQTGLVIYYSLAYIIYEALATFVYMPYFALTPELTSDYDERTKLTSFRMMFNITGSLTAYILPLLIVGNDWTQATSRNVIIMAVAAGALAAAPYFGVFFGTKEKKEYQSEKLPKFWPSLKAAFKNKPFVFGALMYLATWMAIIVIESNLQFFILHIIRRQSQNIIIMVSIFVTAIFALPFWNWVSKNWNKRRAYIIGVGFWSMVMIVLIFMNPQTPFWLILILCVLAGIGVSAGQVLPWAIIPDAIEWEEWHTGERNEGIFYSLVTLLGKIGMAIAQPLSLLVLQISNLQTGQDAVQPPSALLGIRLVVGPIPAMCLIAGILIAIFYPLERTQHRQIVDDLRTRRAALKAKRT</sequence>
<feature type="transmembrane region" description="Helical" evidence="7">
    <location>
        <begin position="183"/>
        <end position="205"/>
    </location>
</feature>
<dbReference type="InterPro" id="IPR001927">
    <property type="entry name" value="Na/Gal_symport"/>
</dbReference>
<evidence type="ECO:0000313" key="8">
    <source>
        <dbReference type="EMBL" id="SMX53442.1"/>
    </source>
</evidence>
<reference evidence="9" key="1">
    <citation type="submission" date="2017-05" db="EMBL/GenBank/DDBJ databases">
        <authorList>
            <person name="Kirkegaard R."/>
            <person name="Mcilroy J S."/>
        </authorList>
    </citation>
    <scope>NUCLEOTIDE SEQUENCE [LARGE SCALE GENOMIC DNA]</scope>
</reference>
<dbReference type="KEGG" id="abat:CFX1CAM_0376"/>
<evidence type="ECO:0000256" key="5">
    <source>
        <dbReference type="ARBA" id="ARBA00022989"/>
    </source>
</evidence>
<dbReference type="PANTHER" id="PTHR11328:SF24">
    <property type="entry name" value="MAJOR FACILITATOR SUPERFAMILY (MFS) PROFILE DOMAIN-CONTAINING PROTEIN"/>
    <property type="match status" value="1"/>
</dbReference>
<accession>A0A1Y6K176</accession>
<feature type="transmembrane region" description="Helical" evidence="7">
    <location>
        <begin position="112"/>
        <end position="132"/>
    </location>
</feature>
<dbReference type="RefSeq" id="WP_087861375.1">
    <property type="nucleotide sequence ID" value="NZ_LT859958.1"/>
</dbReference>
<dbReference type="InterPro" id="IPR018043">
    <property type="entry name" value="Na/Gal_symport_CS"/>
</dbReference>
<dbReference type="GO" id="GO:0006814">
    <property type="term" value="P:sodium ion transport"/>
    <property type="evidence" value="ECO:0007669"/>
    <property type="project" value="InterPro"/>
</dbReference>
<feature type="transmembrane region" description="Helical" evidence="7">
    <location>
        <begin position="267"/>
        <end position="285"/>
    </location>
</feature>
<dbReference type="GO" id="GO:0005886">
    <property type="term" value="C:plasma membrane"/>
    <property type="evidence" value="ECO:0007669"/>
    <property type="project" value="UniProtKB-SubCell"/>
</dbReference>
<dbReference type="PANTHER" id="PTHR11328">
    <property type="entry name" value="MAJOR FACILITATOR SUPERFAMILY DOMAIN-CONTAINING PROTEIN"/>
    <property type="match status" value="1"/>
</dbReference>
<dbReference type="GO" id="GO:0015293">
    <property type="term" value="F:symporter activity"/>
    <property type="evidence" value="ECO:0007669"/>
    <property type="project" value="InterPro"/>
</dbReference>
<keyword evidence="3" id="KW-1003">Cell membrane</keyword>
<dbReference type="Gene3D" id="1.20.1250.20">
    <property type="entry name" value="MFS general substrate transporter like domains"/>
    <property type="match status" value="2"/>
</dbReference>
<evidence type="ECO:0000256" key="2">
    <source>
        <dbReference type="ARBA" id="ARBA00022448"/>
    </source>
</evidence>
<gene>
    <name evidence="8" type="ORF">CFX1CAM_0376</name>
</gene>
<evidence type="ECO:0000256" key="6">
    <source>
        <dbReference type="ARBA" id="ARBA00023136"/>
    </source>
</evidence>
<organism evidence="8 9">
    <name type="scientific">Candidatus Brevifilum fermentans</name>
    <dbReference type="NCBI Taxonomy" id="1986204"/>
    <lineage>
        <taxon>Bacteria</taxon>
        <taxon>Bacillati</taxon>
        <taxon>Chloroflexota</taxon>
        <taxon>Anaerolineae</taxon>
        <taxon>Anaerolineales</taxon>
        <taxon>Anaerolineaceae</taxon>
        <taxon>Candidatus Brevifilum</taxon>
    </lineage>
</organism>
<feature type="transmembrane region" description="Helical" evidence="7">
    <location>
        <begin position="321"/>
        <end position="344"/>
    </location>
</feature>
<evidence type="ECO:0000256" key="4">
    <source>
        <dbReference type="ARBA" id="ARBA00022692"/>
    </source>
</evidence>
<keyword evidence="6 7" id="KW-0472">Membrane</keyword>
<keyword evidence="5 7" id="KW-1133">Transmembrane helix</keyword>
<feature type="transmembrane region" description="Helical" evidence="7">
    <location>
        <begin position="28"/>
        <end position="54"/>
    </location>
</feature>
<feature type="transmembrane region" description="Helical" evidence="7">
    <location>
        <begin position="153"/>
        <end position="171"/>
    </location>
</feature>
<dbReference type="NCBIfam" id="TIGR00792">
    <property type="entry name" value="gph"/>
    <property type="match status" value="1"/>
</dbReference>
<feature type="transmembrane region" description="Helical" evidence="7">
    <location>
        <begin position="297"/>
        <end position="315"/>
    </location>
</feature>
<dbReference type="EMBL" id="LT859958">
    <property type="protein sequence ID" value="SMX53442.1"/>
    <property type="molecule type" value="Genomic_DNA"/>
</dbReference>
<dbReference type="GO" id="GO:0008643">
    <property type="term" value="P:carbohydrate transport"/>
    <property type="evidence" value="ECO:0007669"/>
    <property type="project" value="InterPro"/>
</dbReference>
<dbReference type="SUPFAM" id="SSF103473">
    <property type="entry name" value="MFS general substrate transporter"/>
    <property type="match status" value="1"/>
</dbReference>
<dbReference type="Pfam" id="PF13347">
    <property type="entry name" value="MFS_2"/>
    <property type="match status" value="1"/>
</dbReference>
<feature type="transmembrane region" description="Helical" evidence="7">
    <location>
        <begin position="232"/>
        <end position="261"/>
    </location>
</feature>
<proteinExistence type="predicted"/>
<feature type="transmembrane region" description="Helical" evidence="7">
    <location>
        <begin position="407"/>
        <end position="431"/>
    </location>
</feature>
<dbReference type="InterPro" id="IPR039672">
    <property type="entry name" value="MFS_2"/>
</dbReference>
<keyword evidence="4 7" id="KW-0812">Transmembrane</keyword>
<dbReference type="PROSITE" id="PS00872">
    <property type="entry name" value="NA_GALACTOSIDE_SYMP"/>
    <property type="match status" value="1"/>
</dbReference>
<keyword evidence="9" id="KW-1185">Reference proteome</keyword>
<evidence type="ECO:0000256" key="7">
    <source>
        <dbReference type="SAM" id="Phobius"/>
    </source>
</evidence>
<dbReference type="Proteomes" id="UP000195514">
    <property type="component" value="Chromosome I"/>
</dbReference>